<evidence type="ECO:0000313" key="1">
    <source>
        <dbReference type="EMBL" id="CBJ82860.1"/>
    </source>
</evidence>
<dbReference type="Proteomes" id="UP000002045">
    <property type="component" value="Chromosome"/>
</dbReference>
<dbReference type="EMBL" id="FN667741">
    <property type="protein sequence ID" value="CBJ82860.1"/>
    <property type="molecule type" value="Genomic_DNA"/>
</dbReference>
<dbReference type="KEGG" id="xbo:XBJ1_3742"/>
<name>D3V5D1_XENBS</name>
<dbReference type="HOGENOM" id="CLU_3298718_0_0_6"/>
<accession>D3V5D1</accession>
<organism evidence="1 2">
    <name type="scientific">Xenorhabdus bovienii (strain SS-2004)</name>
    <name type="common">Xenorhabdus nematophila subsp. bovienii</name>
    <dbReference type="NCBI Taxonomy" id="406818"/>
    <lineage>
        <taxon>Bacteria</taxon>
        <taxon>Pseudomonadati</taxon>
        <taxon>Pseudomonadota</taxon>
        <taxon>Gammaproteobacteria</taxon>
        <taxon>Enterobacterales</taxon>
        <taxon>Morganellaceae</taxon>
        <taxon>Xenorhabdus</taxon>
    </lineage>
</organism>
<sequence length="40" mass="4413">MFYIADIPTLVRSVLPGFHHTLRKAVRQPAAAPTALDKPL</sequence>
<protein>
    <submittedName>
        <fullName evidence="1">Uncharacterized protein</fullName>
    </submittedName>
</protein>
<dbReference type="AlphaFoldDB" id="D3V5D1"/>
<gene>
    <name evidence="1" type="ordered locus">XBJ1_3742</name>
</gene>
<reference evidence="1" key="1">
    <citation type="journal article" date="2011" name="PLoS ONE">
        <title>The entomopathogenic bacterial endosymbionts xenorhabdus and photorhabdus: convergent lifestyles from divergent genomes.</title>
        <authorList>
            <person name="Chaston J.M."/>
            <person name="Suen G."/>
            <person name="Tucker S.L."/>
            <person name="Andersen A.W."/>
            <person name="Bhasin A."/>
            <person name="Bode E."/>
            <person name="Bode H.B."/>
            <person name="Brachmann A.O."/>
            <person name="Cowles C.E."/>
            <person name="Cowles K.N."/>
            <person name="Darby C."/>
            <person name="de Leon L."/>
            <person name="Drace K."/>
            <person name="Du Z."/>
            <person name="Givaudan A."/>
            <person name="Herbert Tran E.E."/>
            <person name="Jewell K.A."/>
            <person name="Knack J.J."/>
            <person name="Krasomil-Osterfeld K.C."/>
            <person name="Kukor R."/>
            <person name="Lanois A."/>
            <person name="Latreille P."/>
            <person name="Leimgruber N.K."/>
            <person name="Lipke C.M."/>
            <person name="Liu R."/>
            <person name="Lu X."/>
            <person name="Martens E.C."/>
            <person name="Marri P.R."/>
            <person name="Medigue C."/>
            <person name="Menard M.L."/>
            <person name="Miller N.M."/>
            <person name="Morales-Soto N."/>
            <person name="Norton S."/>
            <person name="Ogier J.C."/>
            <person name="Orchard S.S."/>
            <person name="Park D."/>
            <person name="Park Y."/>
            <person name="Qurollo B.A."/>
            <person name="Sugar D.R."/>
            <person name="Richards G.R."/>
            <person name="Rouy Z."/>
            <person name="Slominski B."/>
            <person name="Slominski K."/>
            <person name="Snyder H."/>
            <person name="Tjaden B.C."/>
            <person name="van der Hoeven R."/>
            <person name="Welch R.D."/>
            <person name="Wheeler C."/>
            <person name="Xiang B."/>
            <person name="Barbazuk B."/>
            <person name="Gaudriault S."/>
            <person name="Goodner B."/>
            <person name="Slater S.C."/>
            <person name="Forst S."/>
            <person name="Goldman B.S."/>
            <person name="Goodrich-Blair H."/>
        </authorList>
    </citation>
    <scope>NUCLEOTIDE SEQUENCE [LARGE SCALE GENOMIC DNA]</scope>
    <source>
        <strain evidence="1">SS-2004</strain>
    </source>
</reference>
<evidence type="ECO:0000313" key="2">
    <source>
        <dbReference type="Proteomes" id="UP000002045"/>
    </source>
</evidence>
<proteinExistence type="predicted"/>